<keyword evidence="2" id="KW-0805">Transcription regulation</keyword>
<dbReference type="Pfam" id="PF03466">
    <property type="entry name" value="LysR_substrate"/>
    <property type="match status" value="1"/>
</dbReference>
<dbReference type="PANTHER" id="PTHR30537">
    <property type="entry name" value="HTH-TYPE TRANSCRIPTIONAL REGULATOR"/>
    <property type="match status" value="1"/>
</dbReference>
<dbReference type="FunFam" id="3.40.190.290:FF:000001">
    <property type="entry name" value="Transcriptional regulator, LysR family"/>
    <property type="match status" value="1"/>
</dbReference>
<dbReference type="SUPFAM" id="SSF46785">
    <property type="entry name" value="Winged helix' DNA-binding domain"/>
    <property type="match status" value="1"/>
</dbReference>
<evidence type="ECO:0000313" key="7">
    <source>
        <dbReference type="Proteomes" id="UP000184226"/>
    </source>
</evidence>
<evidence type="ECO:0000256" key="1">
    <source>
        <dbReference type="ARBA" id="ARBA00009437"/>
    </source>
</evidence>
<dbReference type="Proteomes" id="UP000184226">
    <property type="component" value="Unassembled WGS sequence"/>
</dbReference>
<reference evidence="6 7" key="1">
    <citation type="submission" date="2016-11" db="EMBL/GenBank/DDBJ databases">
        <authorList>
            <person name="Jaros S."/>
            <person name="Januszkiewicz K."/>
            <person name="Wedrychowicz H."/>
        </authorList>
    </citation>
    <scope>NUCLEOTIDE SEQUENCE [LARGE SCALE GENOMIC DNA]</scope>
    <source>
        <strain evidence="6 7">CGMCC 1.10190</strain>
    </source>
</reference>
<dbReference type="RefSeq" id="WP_073101209.1">
    <property type="nucleotide sequence ID" value="NZ_FQXE01000001.1"/>
</dbReference>
<gene>
    <name evidence="6" type="ORF">SAMN04488135_101254</name>
</gene>
<dbReference type="PANTHER" id="PTHR30537:SF5">
    <property type="entry name" value="HTH-TYPE TRANSCRIPTIONAL ACTIVATOR TTDR-RELATED"/>
    <property type="match status" value="1"/>
</dbReference>
<keyword evidence="7" id="KW-1185">Reference proteome</keyword>
<dbReference type="OrthoDB" id="9786526at2"/>
<dbReference type="PROSITE" id="PS50931">
    <property type="entry name" value="HTH_LYSR"/>
    <property type="match status" value="1"/>
</dbReference>
<evidence type="ECO:0000256" key="2">
    <source>
        <dbReference type="ARBA" id="ARBA00023015"/>
    </source>
</evidence>
<dbReference type="EMBL" id="FQXE01000001">
    <property type="protein sequence ID" value="SHG78059.1"/>
    <property type="molecule type" value="Genomic_DNA"/>
</dbReference>
<dbReference type="STRING" id="658167.SAMN04488135_101254"/>
<dbReference type="Pfam" id="PF00126">
    <property type="entry name" value="HTH_1"/>
    <property type="match status" value="1"/>
</dbReference>
<comment type="similarity">
    <text evidence="1">Belongs to the LysR transcriptional regulatory family.</text>
</comment>
<dbReference type="GO" id="GO:0003700">
    <property type="term" value="F:DNA-binding transcription factor activity"/>
    <property type="evidence" value="ECO:0007669"/>
    <property type="project" value="InterPro"/>
</dbReference>
<feature type="domain" description="HTH lysR-type" evidence="5">
    <location>
        <begin position="1"/>
        <end position="59"/>
    </location>
</feature>
<accession>A0A1M5MMB6</accession>
<organism evidence="6 7">
    <name type="scientific">Pollutimonas bauzanensis</name>
    <dbReference type="NCBI Taxonomy" id="658167"/>
    <lineage>
        <taxon>Bacteria</taxon>
        <taxon>Pseudomonadati</taxon>
        <taxon>Pseudomonadota</taxon>
        <taxon>Betaproteobacteria</taxon>
        <taxon>Burkholderiales</taxon>
        <taxon>Alcaligenaceae</taxon>
        <taxon>Pollutimonas</taxon>
    </lineage>
</organism>
<dbReference type="InterPro" id="IPR058163">
    <property type="entry name" value="LysR-type_TF_proteobact-type"/>
</dbReference>
<evidence type="ECO:0000256" key="4">
    <source>
        <dbReference type="ARBA" id="ARBA00023163"/>
    </source>
</evidence>
<dbReference type="Gene3D" id="3.40.190.290">
    <property type="match status" value="1"/>
</dbReference>
<sequence>MSKLKSMAMFIRVAELGSFSAAARQQGIARSIVTRHIAQLESALGIKLMTRSTRRLTLTSAGSAYLEKCREILDLIESAETELAQEHQTLRGSLRISLPLSYGIKRLAPLLLEFADSHPQVRLEMNYSDRQVDLIEEGVDLAIRITRRLVDSDIVRRIGTVRVLVVASPGYLTRHGEPRHPADLLNHDCLSYTASDNYDVWPFLVDGAPADFAVRARLHSNNGDVLNQAAAQGMGITYQPDFIVADSIEAESVKPILTDYPPPELGVYVMLPSNRQIPYRVRILIDFLANRL</sequence>
<dbReference type="InterPro" id="IPR036388">
    <property type="entry name" value="WH-like_DNA-bd_sf"/>
</dbReference>
<dbReference type="InterPro" id="IPR036390">
    <property type="entry name" value="WH_DNA-bd_sf"/>
</dbReference>
<dbReference type="InterPro" id="IPR000847">
    <property type="entry name" value="LysR_HTH_N"/>
</dbReference>
<protein>
    <submittedName>
        <fullName evidence="6">Transcriptional regulator, LysR family</fullName>
    </submittedName>
</protein>
<dbReference type="CDD" id="cd08422">
    <property type="entry name" value="PBP2_CrgA_like"/>
    <property type="match status" value="1"/>
</dbReference>
<evidence type="ECO:0000256" key="3">
    <source>
        <dbReference type="ARBA" id="ARBA00023125"/>
    </source>
</evidence>
<evidence type="ECO:0000313" key="6">
    <source>
        <dbReference type="EMBL" id="SHG78059.1"/>
    </source>
</evidence>
<dbReference type="GO" id="GO:0003677">
    <property type="term" value="F:DNA binding"/>
    <property type="evidence" value="ECO:0007669"/>
    <property type="project" value="UniProtKB-KW"/>
</dbReference>
<dbReference type="InterPro" id="IPR005119">
    <property type="entry name" value="LysR_subst-bd"/>
</dbReference>
<keyword evidence="3" id="KW-0238">DNA-binding</keyword>
<dbReference type="SUPFAM" id="SSF53850">
    <property type="entry name" value="Periplasmic binding protein-like II"/>
    <property type="match status" value="1"/>
</dbReference>
<keyword evidence="4" id="KW-0804">Transcription</keyword>
<dbReference type="AlphaFoldDB" id="A0A1M5MMB6"/>
<proteinExistence type="inferred from homology"/>
<name>A0A1M5MMB6_9BURK</name>
<dbReference type="FunFam" id="1.10.10.10:FF:000001">
    <property type="entry name" value="LysR family transcriptional regulator"/>
    <property type="match status" value="1"/>
</dbReference>
<evidence type="ECO:0000259" key="5">
    <source>
        <dbReference type="PROSITE" id="PS50931"/>
    </source>
</evidence>
<dbReference type="Gene3D" id="1.10.10.10">
    <property type="entry name" value="Winged helix-like DNA-binding domain superfamily/Winged helix DNA-binding domain"/>
    <property type="match status" value="1"/>
</dbReference>